<dbReference type="AlphaFoldDB" id="A0A5C6RZU7"/>
<dbReference type="RefSeq" id="WP_147166218.1">
    <property type="nucleotide sequence ID" value="NZ_VOOR01000006.1"/>
</dbReference>
<proteinExistence type="predicted"/>
<dbReference type="InterPro" id="IPR001969">
    <property type="entry name" value="Aspartic_peptidase_AS"/>
</dbReference>
<feature type="domain" description="Peptidase A2" evidence="4">
    <location>
        <begin position="58"/>
        <end position="75"/>
    </location>
</feature>
<dbReference type="CDD" id="cd05483">
    <property type="entry name" value="retropepsin_like_bacteria"/>
    <property type="match status" value="1"/>
</dbReference>
<dbReference type="GO" id="GO:0006508">
    <property type="term" value="P:proteolysis"/>
    <property type="evidence" value="ECO:0007669"/>
    <property type="project" value="InterPro"/>
</dbReference>
<dbReference type="InterPro" id="IPR021109">
    <property type="entry name" value="Peptidase_aspartic_dom_sf"/>
</dbReference>
<reference evidence="5 6" key="1">
    <citation type="submission" date="2019-08" db="EMBL/GenBank/DDBJ databases">
        <title>Genome of Phaeodactylibacter luteus.</title>
        <authorList>
            <person name="Bowman J.P."/>
        </authorList>
    </citation>
    <scope>NUCLEOTIDE SEQUENCE [LARGE SCALE GENOMIC DNA]</scope>
    <source>
        <strain evidence="5 6">KCTC 42180</strain>
    </source>
</reference>
<dbReference type="Pfam" id="PF13650">
    <property type="entry name" value="Asp_protease_2"/>
    <property type="match status" value="2"/>
</dbReference>
<keyword evidence="6" id="KW-1185">Reference proteome</keyword>
<organism evidence="5 6">
    <name type="scientific">Phaeodactylibacter luteus</name>
    <dbReference type="NCBI Taxonomy" id="1564516"/>
    <lineage>
        <taxon>Bacteria</taxon>
        <taxon>Pseudomonadati</taxon>
        <taxon>Bacteroidota</taxon>
        <taxon>Saprospiria</taxon>
        <taxon>Saprospirales</taxon>
        <taxon>Haliscomenobacteraceae</taxon>
        <taxon>Phaeodactylibacter</taxon>
    </lineage>
</organism>
<dbReference type="InterPro" id="IPR034122">
    <property type="entry name" value="Retropepsin-like_bacterial"/>
</dbReference>
<dbReference type="OrthoDB" id="3521766at2"/>
<dbReference type="PROSITE" id="PS50106">
    <property type="entry name" value="PDZ"/>
    <property type="match status" value="1"/>
</dbReference>
<dbReference type="Gene3D" id="2.40.70.10">
    <property type="entry name" value="Acid Proteases"/>
    <property type="match status" value="2"/>
</dbReference>
<evidence type="ECO:0000313" key="6">
    <source>
        <dbReference type="Proteomes" id="UP000321580"/>
    </source>
</evidence>
<keyword evidence="2" id="KW-0732">Signal</keyword>
<gene>
    <name evidence="5" type="ORF">FRY97_04400</name>
</gene>
<comment type="caution">
    <text evidence="5">The sequence shown here is derived from an EMBL/GenBank/DDBJ whole genome shotgun (WGS) entry which is preliminary data.</text>
</comment>
<dbReference type="PROSITE" id="PS00141">
    <property type="entry name" value="ASP_PROTEASE"/>
    <property type="match status" value="1"/>
</dbReference>
<evidence type="ECO:0000256" key="1">
    <source>
        <dbReference type="ARBA" id="ARBA00022801"/>
    </source>
</evidence>
<feature type="chain" id="PRO_5022893791" evidence="2">
    <location>
        <begin position="22"/>
        <end position="410"/>
    </location>
</feature>
<dbReference type="Pfam" id="PF17820">
    <property type="entry name" value="PDZ_6"/>
    <property type="match status" value="1"/>
</dbReference>
<feature type="signal peptide" evidence="2">
    <location>
        <begin position="1"/>
        <end position="21"/>
    </location>
</feature>
<accession>A0A5C6RZU7</accession>
<dbReference type="SUPFAM" id="SSF50630">
    <property type="entry name" value="Acid proteases"/>
    <property type="match status" value="1"/>
</dbReference>
<evidence type="ECO:0000259" key="3">
    <source>
        <dbReference type="PROSITE" id="PS50106"/>
    </source>
</evidence>
<evidence type="ECO:0000259" key="4">
    <source>
        <dbReference type="PROSITE" id="PS50175"/>
    </source>
</evidence>
<sequence>MKPCLTAFLLCLIMAAPGAFAQLADLEVRENFKRVDIRFEYINGFVIVPVLFEGLLPLNFIFDTGAEHTIITQREITDLLQIDYKRRFTILGSDLSTELYAYLAQGVNLKMGDILAKNRAVLVLEEDYMRFEDYAGIDIHGILGADFFRRFIVRIDYRRQVISFFNPNNFEGPGGAFTEVDARFLRSKPYLMADVAQGSDSSHLNFLLDTGAALPLLINTQSAPGLHIPERVIPTNLGAGLGGFLLGYQGQVDELKLPPFTFSQVVTSYQEYDLPNIDTTQLDRRNGIIGNGILRRFTVVLNYIEEKAYFAPNKYYKEEFKKDRSGLLIIASGPALNQFDIYSVLDDSPAGQAGLKPGDEILRVNWMPASLLSLEGIIRRLQKQPGKRIRMKVRRGEAKFKVAFLLEDLL</sequence>
<feature type="domain" description="PDZ" evidence="3">
    <location>
        <begin position="317"/>
        <end position="383"/>
    </location>
</feature>
<dbReference type="InterPro" id="IPR001478">
    <property type="entry name" value="PDZ"/>
</dbReference>
<keyword evidence="1" id="KW-0378">Hydrolase</keyword>
<protein>
    <submittedName>
        <fullName evidence="5">PDZ domain-containing protein</fullName>
    </submittedName>
</protein>
<name>A0A5C6RZU7_9BACT</name>
<dbReference type="InterPro" id="IPR036034">
    <property type="entry name" value="PDZ_sf"/>
</dbReference>
<dbReference type="InterPro" id="IPR041489">
    <property type="entry name" value="PDZ_6"/>
</dbReference>
<evidence type="ECO:0000256" key="2">
    <source>
        <dbReference type="SAM" id="SignalP"/>
    </source>
</evidence>
<dbReference type="EMBL" id="VOOR01000006">
    <property type="protein sequence ID" value="TXB67637.1"/>
    <property type="molecule type" value="Genomic_DNA"/>
</dbReference>
<dbReference type="GO" id="GO:0004190">
    <property type="term" value="F:aspartic-type endopeptidase activity"/>
    <property type="evidence" value="ECO:0007669"/>
    <property type="project" value="InterPro"/>
</dbReference>
<dbReference type="InterPro" id="IPR001995">
    <property type="entry name" value="Peptidase_A2_cat"/>
</dbReference>
<dbReference type="SUPFAM" id="SSF50156">
    <property type="entry name" value="PDZ domain-like"/>
    <property type="match status" value="1"/>
</dbReference>
<dbReference type="Gene3D" id="2.30.42.10">
    <property type="match status" value="1"/>
</dbReference>
<dbReference type="PROSITE" id="PS50175">
    <property type="entry name" value="ASP_PROT_RETROV"/>
    <property type="match status" value="1"/>
</dbReference>
<dbReference type="SMART" id="SM00228">
    <property type="entry name" value="PDZ"/>
    <property type="match status" value="1"/>
</dbReference>
<evidence type="ECO:0000313" key="5">
    <source>
        <dbReference type="EMBL" id="TXB67637.1"/>
    </source>
</evidence>
<dbReference type="Proteomes" id="UP000321580">
    <property type="component" value="Unassembled WGS sequence"/>
</dbReference>